<feature type="chain" id="PRO_5009582634" evidence="2">
    <location>
        <begin position="19"/>
        <end position="118"/>
    </location>
</feature>
<reference evidence="3 4" key="1">
    <citation type="journal article" date="2016" name="Nat. Commun.">
        <title>Thousands of microbial genomes shed light on interconnected biogeochemical processes in an aquifer system.</title>
        <authorList>
            <person name="Anantharaman K."/>
            <person name="Brown C.T."/>
            <person name="Hug L.A."/>
            <person name="Sharon I."/>
            <person name="Castelle C.J."/>
            <person name="Probst A.J."/>
            <person name="Thomas B.C."/>
            <person name="Singh A."/>
            <person name="Wilkins M.J."/>
            <person name="Karaoz U."/>
            <person name="Brodie E.L."/>
            <person name="Williams K.H."/>
            <person name="Hubbard S.S."/>
            <person name="Banfield J.F."/>
        </authorList>
    </citation>
    <scope>NUCLEOTIDE SEQUENCE [LARGE SCALE GENOMIC DNA]</scope>
</reference>
<evidence type="ECO:0000313" key="3">
    <source>
        <dbReference type="EMBL" id="OGZ17375.1"/>
    </source>
</evidence>
<evidence type="ECO:0000313" key="4">
    <source>
        <dbReference type="Proteomes" id="UP000178106"/>
    </source>
</evidence>
<dbReference type="EMBL" id="MHLU01000138">
    <property type="protein sequence ID" value="OGZ17375.1"/>
    <property type="molecule type" value="Genomic_DNA"/>
</dbReference>
<keyword evidence="1" id="KW-0472">Membrane</keyword>
<dbReference type="AlphaFoldDB" id="A0A1G2DUP6"/>
<feature type="transmembrane region" description="Helical" evidence="1">
    <location>
        <begin position="34"/>
        <end position="55"/>
    </location>
</feature>
<accession>A0A1G2DUP6</accession>
<protein>
    <submittedName>
        <fullName evidence="3">Uncharacterized protein</fullName>
    </submittedName>
</protein>
<evidence type="ECO:0000256" key="1">
    <source>
        <dbReference type="SAM" id="Phobius"/>
    </source>
</evidence>
<name>A0A1G2DUP6_9BACT</name>
<dbReference type="Pfam" id="PF18895">
    <property type="entry name" value="T4SS_pilin"/>
    <property type="match status" value="1"/>
</dbReference>
<comment type="caution">
    <text evidence="3">The sequence shown here is derived from an EMBL/GenBank/DDBJ whole genome shotgun (WGS) entry which is preliminary data.</text>
</comment>
<evidence type="ECO:0000256" key="2">
    <source>
        <dbReference type="SAM" id="SignalP"/>
    </source>
</evidence>
<keyword evidence="1" id="KW-0812">Transmembrane</keyword>
<dbReference type="InterPro" id="IPR043993">
    <property type="entry name" value="T4SS_pilin"/>
</dbReference>
<feature type="signal peptide" evidence="2">
    <location>
        <begin position="1"/>
        <end position="18"/>
    </location>
</feature>
<keyword evidence="1" id="KW-1133">Transmembrane helix</keyword>
<organism evidence="3 4">
    <name type="scientific">Candidatus Lloydbacteria bacterium RIFOXYC12_FULL_46_25</name>
    <dbReference type="NCBI Taxonomy" id="1798670"/>
    <lineage>
        <taxon>Bacteria</taxon>
        <taxon>Candidatus Lloydiibacteriota</taxon>
    </lineage>
</organism>
<feature type="transmembrane region" description="Helical" evidence="1">
    <location>
        <begin position="75"/>
        <end position="94"/>
    </location>
</feature>
<dbReference type="Proteomes" id="UP000178106">
    <property type="component" value="Unassembled WGS sequence"/>
</dbReference>
<keyword evidence="2" id="KW-0732">Signal</keyword>
<sequence length="118" mass="12492">MKKIITAAMLMGPMMAFAAPSGPLANTLNQFQDVVAFLIPVLLSLAVLVFFWGLVKYIANASDEASKESGKTLMIWGMIAIFVMVAFWGIIGYVQNSLGLSGSIVAPVAPVVSLVPTT</sequence>
<gene>
    <name evidence="3" type="ORF">A2494_00725</name>
</gene>
<proteinExistence type="predicted"/>